<evidence type="ECO:0000256" key="6">
    <source>
        <dbReference type="ARBA" id="ARBA00022741"/>
    </source>
</evidence>
<evidence type="ECO:0000313" key="12">
    <source>
        <dbReference type="Proteomes" id="UP000705283"/>
    </source>
</evidence>
<keyword evidence="8" id="KW-1278">Translocase</keyword>
<evidence type="ECO:0000259" key="10">
    <source>
        <dbReference type="PROSITE" id="PS50893"/>
    </source>
</evidence>
<comment type="similarity">
    <text evidence="2">Belongs to the ABC transporter superfamily.</text>
</comment>
<dbReference type="PANTHER" id="PTHR43297">
    <property type="entry name" value="OLIGOPEPTIDE TRANSPORT ATP-BINDING PROTEIN APPD"/>
    <property type="match status" value="1"/>
</dbReference>
<evidence type="ECO:0000256" key="8">
    <source>
        <dbReference type="ARBA" id="ARBA00022967"/>
    </source>
</evidence>
<feature type="domain" description="ABC transporter" evidence="10">
    <location>
        <begin position="10"/>
        <end position="258"/>
    </location>
</feature>
<dbReference type="NCBIfam" id="NF007739">
    <property type="entry name" value="PRK10419.1"/>
    <property type="match status" value="2"/>
</dbReference>
<evidence type="ECO:0000256" key="1">
    <source>
        <dbReference type="ARBA" id="ARBA00004417"/>
    </source>
</evidence>
<dbReference type="NCBIfam" id="NF008453">
    <property type="entry name" value="PRK11308.1"/>
    <property type="match status" value="2"/>
</dbReference>
<dbReference type="InterPro" id="IPR017871">
    <property type="entry name" value="ABC_transporter-like_CS"/>
</dbReference>
<dbReference type="GO" id="GO:0005886">
    <property type="term" value="C:plasma membrane"/>
    <property type="evidence" value="ECO:0007669"/>
    <property type="project" value="UniProtKB-SubCell"/>
</dbReference>
<dbReference type="InterPro" id="IPR003439">
    <property type="entry name" value="ABC_transporter-like_ATP-bd"/>
</dbReference>
<dbReference type="Pfam" id="PF08352">
    <property type="entry name" value="oligo_HPY"/>
    <property type="match status" value="2"/>
</dbReference>
<dbReference type="InterPro" id="IPR013563">
    <property type="entry name" value="Oligopep_ABC_C"/>
</dbReference>
<reference evidence="11" key="2">
    <citation type="submission" date="2022-09" db="EMBL/GenBank/DDBJ databases">
        <title>Rouxiella aceris sp. nov., isolated from tree sap and emended description of the genus Rhouxiella.</title>
        <authorList>
            <person name="Kim I.S."/>
        </authorList>
    </citation>
    <scope>NUCLEOTIDE SEQUENCE</scope>
    <source>
        <strain evidence="11">SAP-2</strain>
    </source>
</reference>
<keyword evidence="6" id="KW-0547">Nucleotide-binding</keyword>
<sequence length="555" mass="60246">MPANAPLLSIEGLSVRYRGYSGEVTAVNQVSLRLDTGEIVAVIGESGAGKSAIAQAIPGLLPANAEISGKILFQGVDLLDLNHAQLSALRGREIAMIFQDPSSSLDPVFCVGKQLDESIALSEPHLNVRQRKSRAVALLSQVGIAQPEKRLKNFPHQFSGGQIQRIMIAMALAGRPKILIADEPTTALDVTTQQEILDLLFSLNQQFGMALLLITHDMGVVADIAQRVIVMRQGKVVENSTAKTLFHTPEHAYTRQLLAAIPSTHGALTAIKESFEPLLQVDDVHISYSSGFGKKHKIVNGVSFSVGKGEFLGLLGESGSGKTTLGRSLLGVIKPDSGNLTLAGEPIYHPRLPRSKSIKSRIGAIFQNPLSSLNPRMTLGQSIAEPLQTHRGMNDSQILQRVKSLIDQVGLPAEWHQKYPYELSGGQCQRIAIARAIALNPQLLIADEPTSALDVSIQESILALLRNLQKEYQFACLFISHDLAVVRSLCQSALVLKNGAVVEQGRVFELFSRPASDYTRSLIDSIPAADPVYQEQKRRARAPWLFAENTAVTTH</sequence>
<comment type="subcellular location">
    <subcellularLocation>
        <location evidence="1">Cell inner membrane</location>
        <topology evidence="1">Peripheral membrane protein</topology>
    </subcellularLocation>
</comment>
<keyword evidence="5" id="KW-0997">Cell inner membrane</keyword>
<dbReference type="InterPro" id="IPR003593">
    <property type="entry name" value="AAA+_ATPase"/>
</dbReference>
<dbReference type="Proteomes" id="UP000705283">
    <property type="component" value="Unassembled WGS sequence"/>
</dbReference>
<dbReference type="PROSITE" id="PS50893">
    <property type="entry name" value="ABC_TRANSPORTER_2"/>
    <property type="match status" value="2"/>
</dbReference>
<evidence type="ECO:0000256" key="5">
    <source>
        <dbReference type="ARBA" id="ARBA00022519"/>
    </source>
</evidence>
<dbReference type="FunFam" id="3.40.50.300:FF:000016">
    <property type="entry name" value="Oligopeptide ABC transporter ATP-binding component"/>
    <property type="match status" value="1"/>
</dbReference>
<dbReference type="InterPro" id="IPR027417">
    <property type="entry name" value="P-loop_NTPase"/>
</dbReference>
<comment type="caution">
    <text evidence="11">The sequence shown here is derived from an EMBL/GenBank/DDBJ whole genome shotgun (WGS) entry which is preliminary data.</text>
</comment>
<dbReference type="Pfam" id="PF00005">
    <property type="entry name" value="ABC_tran"/>
    <property type="match status" value="2"/>
</dbReference>
<dbReference type="InterPro" id="IPR050388">
    <property type="entry name" value="ABC_Ni/Peptide_Import"/>
</dbReference>
<dbReference type="GO" id="GO:0015833">
    <property type="term" value="P:peptide transport"/>
    <property type="evidence" value="ECO:0007669"/>
    <property type="project" value="InterPro"/>
</dbReference>
<name>A0AA40X503_9GAMM</name>
<reference evidence="11" key="1">
    <citation type="submission" date="2020-11" db="EMBL/GenBank/DDBJ databases">
        <authorList>
            <person name="Lee S.D."/>
        </authorList>
    </citation>
    <scope>NUCLEOTIDE SEQUENCE</scope>
    <source>
        <strain evidence="11">SAP-2</strain>
    </source>
</reference>
<evidence type="ECO:0000256" key="3">
    <source>
        <dbReference type="ARBA" id="ARBA00022448"/>
    </source>
</evidence>
<evidence type="ECO:0000313" key="11">
    <source>
        <dbReference type="EMBL" id="MBF6638782.1"/>
    </source>
</evidence>
<dbReference type="GO" id="GO:0005524">
    <property type="term" value="F:ATP binding"/>
    <property type="evidence" value="ECO:0007669"/>
    <property type="project" value="UniProtKB-KW"/>
</dbReference>
<keyword evidence="7 11" id="KW-0067">ATP-binding</keyword>
<protein>
    <submittedName>
        <fullName evidence="11">ABC transporter ATP-binding protein</fullName>
    </submittedName>
</protein>
<dbReference type="EMBL" id="JADMKS010000008">
    <property type="protein sequence ID" value="MBF6638782.1"/>
    <property type="molecule type" value="Genomic_DNA"/>
</dbReference>
<dbReference type="Gene3D" id="3.40.50.300">
    <property type="entry name" value="P-loop containing nucleotide triphosphate hydrolases"/>
    <property type="match status" value="2"/>
</dbReference>
<keyword evidence="9" id="KW-0472">Membrane</keyword>
<gene>
    <name evidence="11" type="ORF">ITX54_19120</name>
</gene>
<organism evidence="11 12">
    <name type="scientific">Rouxiella silvae</name>
    <dbReference type="NCBI Taxonomy" id="1646373"/>
    <lineage>
        <taxon>Bacteria</taxon>
        <taxon>Pseudomonadati</taxon>
        <taxon>Pseudomonadota</taxon>
        <taxon>Gammaproteobacteria</taxon>
        <taxon>Enterobacterales</taxon>
        <taxon>Yersiniaceae</taxon>
        <taxon>Rouxiella</taxon>
    </lineage>
</organism>
<dbReference type="RefSeq" id="WP_194978585.1">
    <property type="nucleotide sequence ID" value="NZ_JADMKS010000008.1"/>
</dbReference>
<dbReference type="GO" id="GO:0016887">
    <property type="term" value="F:ATP hydrolysis activity"/>
    <property type="evidence" value="ECO:0007669"/>
    <property type="project" value="InterPro"/>
</dbReference>
<dbReference type="GO" id="GO:0055085">
    <property type="term" value="P:transmembrane transport"/>
    <property type="evidence" value="ECO:0007669"/>
    <property type="project" value="UniProtKB-ARBA"/>
</dbReference>
<dbReference type="SUPFAM" id="SSF52540">
    <property type="entry name" value="P-loop containing nucleoside triphosphate hydrolases"/>
    <property type="match status" value="2"/>
</dbReference>
<dbReference type="AlphaFoldDB" id="A0AA40X503"/>
<dbReference type="CDD" id="cd03257">
    <property type="entry name" value="ABC_NikE_OppD_transporters"/>
    <property type="match status" value="2"/>
</dbReference>
<dbReference type="PANTHER" id="PTHR43297:SF14">
    <property type="entry name" value="ATPASE AAA-TYPE CORE DOMAIN-CONTAINING PROTEIN"/>
    <property type="match status" value="1"/>
</dbReference>
<keyword evidence="3" id="KW-0813">Transport</keyword>
<dbReference type="SMART" id="SM00382">
    <property type="entry name" value="AAA"/>
    <property type="match status" value="2"/>
</dbReference>
<evidence type="ECO:0000256" key="9">
    <source>
        <dbReference type="ARBA" id="ARBA00023136"/>
    </source>
</evidence>
<accession>A0AA40X503</accession>
<dbReference type="PROSITE" id="PS00211">
    <property type="entry name" value="ABC_TRANSPORTER_1"/>
    <property type="match status" value="2"/>
</dbReference>
<evidence type="ECO:0000256" key="2">
    <source>
        <dbReference type="ARBA" id="ARBA00005417"/>
    </source>
</evidence>
<feature type="domain" description="ABC transporter" evidence="10">
    <location>
        <begin position="279"/>
        <end position="523"/>
    </location>
</feature>
<evidence type="ECO:0000256" key="4">
    <source>
        <dbReference type="ARBA" id="ARBA00022475"/>
    </source>
</evidence>
<proteinExistence type="inferred from homology"/>
<keyword evidence="4" id="KW-1003">Cell membrane</keyword>
<evidence type="ECO:0000256" key="7">
    <source>
        <dbReference type="ARBA" id="ARBA00022840"/>
    </source>
</evidence>